<evidence type="ECO:0000256" key="8">
    <source>
        <dbReference type="PIRSR" id="PIRSR000459-1"/>
    </source>
</evidence>
<feature type="active site" evidence="8">
    <location>
        <position position="411"/>
    </location>
</feature>
<feature type="active site" evidence="8">
    <location>
        <position position="388"/>
    </location>
</feature>
<feature type="domain" description="Transglutaminase-like" evidence="10">
    <location>
        <begin position="321"/>
        <end position="414"/>
    </location>
</feature>
<sequence length="740" mass="83936">MGQGRSRPIVDDTITREVYHRNHVGLVPARRANYIATYGTRVLEPTARNKEALRVESVSFNIKENTPEHHTTEFDITRSDQGRTPQLVVRRGQPFDITVKFNRPYDKNEDDLRLVFQAGKDPLPSKQTHVEFVLSDVDLPKQWGAKVAEQDGNTLRVSISTPPNCYIAKWTFKIDVVKRTDQKTAIYRYTHKEPIYILFNPWCKDDQVYNEDSESLNEYVLNENGRIYAGTHNNIAPKPWNFGQFEDLVLECCILLLDISGLNWTVRGNAVSIIRKLTALVNAPDDGGVLVGNWSGDYKGGKAPLSWTGSAPILEEFYRTKMPVRFGQCWVFSGVLTTICRALGIPARSVTNFCSAHDTDGSVSVDIHFDSDGFMDEKRNVDSVWNFHVWNEVWMSRPDLPSGYGGWQAADATPQETSDGVYCCGPASMIAIKNGELGLPYDGPFIFAEVNADKIYWVTKPDGSMATYHVEQKSIGLNISTKLPLRDEREDITTEYKYPEGTQEERTAVLRASQTGSSRHDIYVIGASDIEFELVEQDDVFVGENFDVILKITNKGTEERYIHGRLGARSMYYTGVAADKVRTDTFQMFVQGGRATEQRMRVNYKDYSTKLKDMCMLKLTAMAKVQDTEQIFTTQGDFRLCKPDLTLKIPDELKLKKSYEVEVSFTNPLADALTNCYLEVEGPHLLKRHRYPQRPVRPKQTFVTKFEMTPSTLGERELVVIFNSTQLLDINTTQVVNVVN</sequence>
<evidence type="ECO:0000256" key="9">
    <source>
        <dbReference type="PIRSR" id="PIRSR000459-2"/>
    </source>
</evidence>
<keyword evidence="2" id="KW-0808">Transferase</keyword>
<protein>
    <recommendedName>
        <fullName evidence="6">protein-glutamine gamma-glutamyltransferase</fullName>
        <ecNumber evidence="6">2.3.2.13</ecNumber>
    </recommendedName>
</protein>
<dbReference type="SUPFAM" id="SSF81296">
    <property type="entry name" value="E set domains"/>
    <property type="match status" value="1"/>
</dbReference>
<keyword evidence="12" id="KW-1185">Reference proteome</keyword>
<dbReference type="Gene3D" id="3.90.260.10">
    <property type="entry name" value="Transglutaminase-like"/>
    <property type="match status" value="1"/>
</dbReference>
<dbReference type="Gene3D" id="2.60.40.10">
    <property type="entry name" value="Immunoglobulins"/>
    <property type="match status" value="3"/>
</dbReference>
<dbReference type="AlphaFoldDB" id="A0AAN8JC48"/>
<dbReference type="PANTHER" id="PTHR11590">
    <property type="entry name" value="PROTEIN-GLUTAMINE GAMMA-GLUTAMYLTRANSFERASE"/>
    <property type="match status" value="1"/>
</dbReference>
<feature type="binding site" evidence="9">
    <location>
        <position position="500"/>
    </location>
    <ligand>
        <name>Ca(2+)</name>
        <dbReference type="ChEBI" id="CHEBI:29108"/>
    </ligand>
</feature>
<feature type="binding site" evidence="9">
    <location>
        <position position="451"/>
    </location>
    <ligand>
        <name>Ca(2+)</name>
        <dbReference type="ChEBI" id="CHEBI:29108"/>
    </ligand>
</feature>
<comment type="similarity">
    <text evidence="1">Belongs to the transglutaminase superfamily. Transglutaminase family.</text>
</comment>
<dbReference type="EC" id="2.3.2.13" evidence="6"/>
<dbReference type="GO" id="GO:0046872">
    <property type="term" value="F:metal ion binding"/>
    <property type="evidence" value="ECO:0007669"/>
    <property type="project" value="UniProtKB-KW"/>
</dbReference>
<dbReference type="GO" id="GO:0003810">
    <property type="term" value="F:protein-glutamine gamma-glutamyltransferase activity"/>
    <property type="evidence" value="ECO:0007669"/>
    <property type="project" value="UniProtKB-EC"/>
</dbReference>
<dbReference type="PROSITE" id="PS00547">
    <property type="entry name" value="TRANSGLUTAMINASES"/>
    <property type="match status" value="1"/>
</dbReference>
<evidence type="ECO:0000256" key="6">
    <source>
        <dbReference type="ARBA" id="ARBA00024222"/>
    </source>
</evidence>
<dbReference type="FunFam" id="2.60.40.10:FF:000171">
    <property type="entry name" value="protein-glutamine gamma-glutamyltransferase 6"/>
    <property type="match status" value="1"/>
</dbReference>
<keyword evidence="4 9" id="KW-0106">Calcium</keyword>
<dbReference type="PIRSF" id="PIRSF000459">
    <property type="entry name" value="TGM_EBP42"/>
    <property type="match status" value="1"/>
</dbReference>
<dbReference type="SUPFAM" id="SSF54001">
    <property type="entry name" value="Cysteine proteinases"/>
    <property type="match status" value="1"/>
</dbReference>
<keyword evidence="3 9" id="KW-0479">Metal-binding</keyword>
<evidence type="ECO:0000259" key="10">
    <source>
        <dbReference type="SMART" id="SM00460"/>
    </source>
</evidence>
<feature type="binding site" evidence="9">
    <location>
        <position position="453"/>
    </location>
    <ligand>
        <name>Ca(2+)</name>
        <dbReference type="ChEBI" id="CHEBI:29108"/>
    </ligand>
</feature>
<dbReference type="InterPro" id="IPR050779">
    <property type="entry name" value="Transglutaminase"/>
</dbReference>
<dbReference type="Pfam" id="PF00927">
    <property type="entry name" value="Transglut_C"/>
    <property type="match status" value="2"/>
</dbReference>
<organism evidence="11 12">
    <name type="scientific">Patella caerulea</name>
    <name type="common">Rayed Mediterranean limpet</name>
    <dbReference type="NCBI Taxonomy" id="87958"/>
    <lineage>
        <taxon>Eukaryota</taxon>
        <taxon>Metazoa</taxon>
        <taxon>Spiralia</taxon>
        <taxon>Lophotrochozoa</taxon>
        <taxon>Mollusca</taxon>
        <taxon>Gastropoda</taxon>
        <taxon>Patellogastropoda</taxon>
        <taxon>Patelloidea</taxon>
        <taxon>Patellidae</taxon>
        <taxon>Patella</taxon>
    </lineage>
</organism>
<feature type="active site" evidence="8">
    <location>
        <position position="329"/>
    </location>
</feature>
<feature type="binding site" evidence="9">
    <location>
        <position position="505"/>
    </location>
    <ligand>
        <name>Ca(2+)</name>
        <dbReference type="ChEBI" id="CHEBI:29108"/>
    </ligand>
</feature>
<dbReference type="PANTHER" id="PTHR11590:SF40">
    <property type="entry name" value="HEMOCYTE PROTEIN-GLUTAMINE GAMMA-GLUTAMYLTRANSFERASE-LIKE PROTEIN"/>
    <property type="match status" value="1"/>
</dbReference>
<gene>
    <name evidence="11" type="ORF">SNE40_017974</name>
</gene>
<evidence type="ECO:0000256" key="7">
    <source>
        <dbReference type="ARBA" id="ARBA00051843"/>
    </source>
</evidence>
<evidence type="ECO:0000256" key="3">
    <source>
        <dbReference type="ARBA" id="ARBA00022723"/>
    </source>
</evidence>
<proteinExistence type="inferred from homology"/>
<dbReference type="FunFam" id="3.90.260.10:FF:000001">
    <property type="entry name" value="Protein-glutamine gamma-glutamyltransferase 2"/>
    <property type="match status" value="1"/>
</dbReference>
<accession>A0AAN8JC48</accession>
<comment type="caution">
    <text evidence="11">The sequence shown here is derived from an EMBL/GenBank/DDBJ whole genome shotgun (WGS) entry which is preliminary data.</text>
</comment>
<comment type="cofactor">
    <cofactor evidence="9">
        <name>Ca(2+)</name>
        <dbReference type="ChEBI" id="CHEBI:29108"/>
    </cofactor>
    <text evidence="9">Binds 1 Ca(2+) ion per subunit.</text>
</comment>
<dbReference type="InterPro" id="IPR013783">
    <property type="entry name" value="Ig-like_fold"/>
</dbReference>
<evidence type="ECO:0000313" key="11">
    <source>
        <dbReference type="EMBL" id="KAK6174757.1"/>
    </source>
</evidence>
<evidence type="ECO:0000313" key="12">
    <source>
        <dbReference type="Proteomes" id="UP001347796"/>
    </source>
</evidence>
<dbReference type="InterPro" id="IPR002931">
    <property type="entry name" value="Transglutaminase-like"/>
</dbReference>
<evidence type="ECO:0000256" key="5">
    <source>
        <dbReference type="ARBA" id="ARBA00023315"/>
    </source>
</evidence>
<dbReference type="SMART" id="SM00460">
    <property type="entry name" value="TGc"/>
    <property type="match status" value="1"/>
</dbReference>
<keyword evidence="5" id="KW-0012">Acyltransferase</keyword>
<dbReference type="Proteomes" id="UP001347796">
    <property type="component" value="Unassembled WGS sequence"/>
</dbReference>
<dbReference type="InterPro" id="IPR013808">
    <property type="entry name" value="Transglutaminase_AS"/>
</dbReference>
<dbReference type="InterPro" id="IPR008958">
    <property type="entry name" value="Transglutaminase_C"/>
</dbReference>
<evidence type="ECO:0000256" key="2">
    <source>
        <dbReference type="ARBA" id="ARBA00022679"/>
    </source>
</evidence>
<name>A0AAN8JC48_PATCE</name>
<dbReference type="InterPro" id="IPR038765">
    <property type="entry name" value="Papain-like_cys_pep_sf"/>
</dbReference>
<dbReference type="SUPFAM" id="SSF49309">
    <property type="entry name" value="Transglutaminase, two C-terminal domains"/>
    <property type="match status" value="2"/>
</dbReference>
<dbReference type="Pfam" id="PF01841">
    <property type="entry name" value="Transglut_core"/>
    <property type="match status" value="1"/>
</dbReference>
<comment type="catalytic activity">
    <reaction evidence="7">
        <text>L-glutaminyl-[protein] + L-lysyl-[protein] = [protein]-L-lysyl-N(6)-5-L-glutamyl-[protein] + NH4(+)</text>
        <dbReference type="Rhea" id="RHEA:54816"/>
        <dbReference type="Rhea" id="RHEA-COMP:9752"/>
        <dbReference type="Rhea" id="RHEA-COMP:10207"/>
        <dbReference type="Rhea" id="RHEA-COMP:14005"/>
        <dbReference type="ChEBI" id="CHEBI:28938"/>
        <dbReference type="ChEBI" id="CHEBI:29969"/>
        <dbReference type="ChEBI" id="CHEBI:30011"/>
        <dbReference type="ChEBI" id="CHEBI:138370"/>
        <dbReference type="EC" id="2.3.2.13"/>
    </reaction>
</comment>
<dbReference type="EMBL" id="JAZGQO010000011">
    <property type="protein sequence ID" value="KAK6174757.1"/>
    <property type="molecule type" value="Genomic_DNA"/>
</dbReference>
<dbReference type="InterPro" id="IPR036238">
    <property type="entry name" value="Transglutaminase_C_sf"/>
</dbReference>
<dbReference type="FunFam" id="2.60.40.10:FF:000090">
    <property type="entry name" value="Protein-glutamine gamma-glutamyltransferase 2"/>
    <property type="match status" value="1"/>
</dbReference>
<dbReference type="InterPro" id="IPR014756">
    <property type="entry name" value="Ig_E-set"/>
</dbReference>
<dbReference type="InterPro" id="IPR001102">
    <property type="entry name" value="Transglutaminase_N"/>
</dbReference>
<reference evidence="11 12" key="1">
    <citation type="submission" date="2024-01" db="EMBL/GenBank/DDBJ databases">
        <title>The genome of the rayed Mediterranean limpet Patella caerulea (Linnaeus, 1758).</title>
        <authorList>
            <person name="Anh-Thu Weber A."/>
            <person name="Halstead-Nussloch G."/>
        </authorList>
    </citation>
    <scope>NUCLEOTIDE SEQUENCE [LARGE SCALE GENOMIC DNA]</scope>
    <source>
        <strain evidence="11">AATW-2023a</strain>
        <tissue evidence="11">Whole specimen</tissue>
    </source>
</reference>
<evidence type="ECO:0000256" key="1">
    <source>
        <dbReference type="ARBA" id="ARBA00005968"/>
    </source>
</evidence>
<dbReference type="Pfam" id="PF00868">
    <property type="entry name" value="Transglut_N"/>
    <property type="match status" value="1"/>
</dbReference>
<evidence type="ECO:0000256" key="4">
    <source>
        <dbReference type="ARBA" id="ARBA00022837"/>
    </source>
</evidence>
<dbReference type="InterPro" id="IPR036985">
    <property type="entry name" value="Transglutaminase-like_sf"/>
</dbReference>
<dbReference type="InterPro" id="IPR023608">
    <property type="entry name" value="Transglutaminase_animal"/>
</dbReference>